<comment type="caution">
    <text evidence="2">The sequence shown here is derived from an EMBL/GenBank/DDBJ whole genome shotgun (WGS) entry which is preliminary data.</text>
</comment>
<dbReference type="Pfam" id="PF05050">
    <property type="entry name" value="Methyltransf_21"/>
    <property type="match status" value="1"/>
</dbReference>
<reference evidence="2 3" key="1">
    <citation type="submission" date="2016-01" db="EMBL/GenBank/DDBJ databases">
        <authorList>
            <person name="Brown R."/>
        </authorList>
    </citation>
    <scope>NUCLEOTIDE SEQUENCE [LARGE SCALE GENOMIC DNA]</scope>
    <source>
        <strain evidence="2">Sporomusa sphaeroides DSM 2875</strain>
    </source>
</reference>
<dbReference type="InterPro" id="IPR006342">
    <property type="entry name" value="FkbM_mtfrase"/>
</dbReference>
<organism evidence="2 3">
    <name type="scientific">Sporomusa sphaeroides DSM 2875</name>
    <dbReference type="NCBI Taxonomy" id="1337886"/>
    <lineage>
        <taxon>Bacteria</taxon>
        <taxon>Bacillati</taxon>
        <taxon>Bacillota</taxon>
        <taxon>Negativicutes</taxon>
        <taxon>Selenomonadales</taxon>
        <taxon>Sporomusaceae</taxon>
        <taxon>Sporomusa</taxon>
    </lineage>
</organism>
<dbReference type="Gene3D" id="3.40.50.150">
    <property type="entry name" value="Vaccinia Virus protein VP39"/>
    <property type="match status" value="1"/>
</dbReference>
<dbReference type="SUPFAM" id="SSF53335">
    <property type="entry name" value="S-adenosyl-L-methionine-dependent methyltransferases"/>
    <property type="match status" value="1"/>
</dbReference>
<sequence>MNSFFLKDRHGQKTFAQCGEDIIVAFIFHSLKIDKPTYFDIGTNHPIHLNNTYYFYNKGSSGICIEPDPDLFPAIKRTRGKDICLNAGIGIGEETEANFYVMSTNTLNTFCQETALRYASYGKQQIKKVIPISLITISEISKKYFVPDFISLDVEGYELSILKSIDFNIIRPKVFCIETLSYTEDKTEKKLDDIIDYMLQQRYFVYADTYINTIFVDESIWKNR</sequence>
<evidence type="ECO:0000313" key="3">
    <source>
        <dbReference type="Proteomes" id="UP000245702"/>
    </source>
</evidence>
<proteinExistence type="predicted"/>
<accession>A0ABM9W445</accession>
<evidence type="ECO:0000313" key="2">
    <source>
        <dbReference type="EMBL" id="CVK19936.1"/>
    </source>
</evidence>
<dbReference type="Proteomes" id="UP000245702">
    <property type="component" value="Unassembled WGS sequence"/>
</dbReference>
<dbReference type="EMBL" id="FCOW01000013">
    <property type="protein sequence ID" value="CVK19936.1"/>
    <property type="molecule type" value="Genomic_DNA"/>
</dbReference>
<keyword evidence="3" id="KW-1185">Reference proteome</keyword>
<dbReference type="RefSeq" id="WP_075757174.1">
    <property type="nucleotide sequence ID" value="NZ_CP146991.1"/>
</dbReference>
<evidence type="ECO:0000259" key="1">
    <source>
        <dbReference type="Pfam" id="PF05050"/>
    </source>
</evidence>
<dbReference type="PANTHER" id="PTHR34009:SF2">
    <property type="entry name" value="PROTEIN STAR"/>
    <property type="match status" value="1"/>
</dbReference>
<dbReference type="NCBIfam" id="TIGR01444">
    <property type="entry name" value="fkbM_fam"/>
    <property type="match status" value="1"/>
</dbReference>
<dbReference type="PANTHER" id="PTHR34009">
    <property type="entry name" value="PROTEIN STAR"/>
    <property type="match status" value="1"/>
</dbReference>
<gene>
    <name evidence="2" type="ORF">SSPH_02603</name>
</gene>
<protein>
    <recommendedName>
        <fullName evidence="1">Methyltransferase FkbM domain-containing protein</fullName>
    </recommendedName>
</protein>
<dbReference type="InterPro" id="IPR053202">
    <property type="entry name" value="EGF_Rcpt_Signaling_Reg"/>
</dbReference>
<dbReference type="InterPro" id="IPR029063">
    <property type="entry name" value="SAM-dependent_MTases_sf"/>
</dbReference>
<name>A0ABM9W445_9FIRM</name>
<feature type="domain" description="Methyltransferase FkbM" evidence="1">
    <location>
        <begin position="40"/>
        <end position="203"/>
    </location>
</feature>